<feature type="domain" description="Nitroreductase" evidence="6">
    <location>
        <begin position="10"/>
        <end position="64"/>
    </location>
</feature>
<keyword evidence="3" id="KW-0285">Flavoprotein</keyword>
<dbReference type="Pfam" id="PF00881">
    <property type="entry name" value="Nitroreductase"/>
    <property type="match status" value="2"/>
</dbReference>
<reference evidence="7" key="2">
    <citation type="submission" date="2021-09" db="EMBL/GenBank/DDBJ databases">
        <authorList>
            <person name="Gilroy R."/>
        </authorList>
    </citation>
    <scope>NUCLEOTIDE SEQUENCE</scope>
    <source>
        <strain evidence="7">4100</strain>
    </source>
</reference>
<proteinExistence type="inferred from homology"/>
<evidence type="ECO:0000313" key="7">
    <source>
        <dbReference type="EMBL" id="HJE39830.1"/>
    </source>
</evidence>
<dbReference type="CDD" id="cd02151">
    <property type="entry name" value="nitroreductase"/>
    <property type="match status" value="1"/>
</dbReference>
<evidence type="ECO:0000256" key="2">
    <source>
        <dbReference type="ARBA" id="ARBA00007118"/>
    </source>
</evidence>
<keyword evidence="5" id="KW-0560">Oxidoreductase</keyword>
<dbReference type="EMBL" id="DYXT01000046">
    <property type="protein sequence ID" value="HJE39830.1"/>
    <property type="molecule type" value="Genomic_DNA"/>
</dbReference>
<evidence type="ECO:0000256" key="5">
    <source>
        <dbReference type="ARBA" id="ARBA00023002"/>
    </source>
</evidence>
<dbReference type="PANTHER" id="PTHR43673:SF2">
    <property type="entry name" value="NITROREDUCTASE"/>
    <property type="match status" value="1"/>
</dbReference>
<comment type="cofactor">
    <cofactor evidence="1">
        <name>FMN</name>
        <dbReference type="ChEBI" id="CHEBI:58210"/>
    </cofactor>
</comment>
<organism evidence="7 8">
    <name type="scientific">Candidatus Amulumruptor caecigallinarius</name>
    <dbReference type="NCBI Taxonomy" id="2109911"/>
    <lineage>
        <taxon>Bacteria</taxon>
        <taxon>Pseudomonadati</taxon>
        <taxon>Bacteroidota</taxon>
        <taxon>Bacteroidia</taxon>
        <taxon>Bacteroidales</taxon>
        <taxon>Muribaculaceae</taxon>
        <taxon>Candidatus Amulumruptor</taxon>
    </lineage>
</organism>
<evidence type="ECO:0000256" key="4">
    <source>
        <dbReference type="ARBA" id="ARBA00022643"/>
    </source>
</evidence>
<evidence type="ECO:0000313" key="8">
    <source>
        <dbReference type="Proteomes" id="UP000711407"/>
    </source>
</evidence>
<protein>
    <submittedName>
        <fullName evidence="7">Nitroreductase family protein</fullName>
    </submittedName>
</protein>
<comment type="caution">
    <text evidence="7">The sequence shown here is derived from an EMBL/GenBank/DDBJ whole genome shotgun (WGS) entry which is preliminary data.</text>
</comment>
<evidence type="ECO:0000256" key="3">
    <source>
        <dbReference type="ARBA" id="ARBA00022630"/>
    </source>
</evidence>
<gene>
    <name evidence="7" type="ORF">K8V47_08760</name>
</gene>
<evidence type="ECO:0000256" key="1">
    <source>
        <dbReference type="ARBA" id="ARBA00001917"/>
    </source>
</evidence>
<accession>A0A4Q0U9R0</accession>
<dbReference type="GO" id="GO:0016491">
    <property type="term" value="F:oxidoreductase activity"/>
    <property type="evidence" value="ECO:0007669"/>
    <property type="project" value="UniProtKB-KW"/>
</dbReference>
<dbReference type="Proteomes" id="UP000711407">
    <property type="component" value="Unassembled WGS sequence"/>
</dbReference>
<dbReference type="AlphaFoldDB" id="A0A4Q0U9R0"/>
<feature type="domain" description="Nitroreductase" evidence="6">
    <location>
        <begin position="76"/>
        <end position="154"/>
    </location>
</feature>
<dbReference type="SUPFAM" id="SSF55469">
    <property type="entry name" value="FMN-dependent nitroreductase-like"/>
    <property type="match status" value="1"/>
</dbReference>
<dbReference type="InterPro" id="IPR029479">
    <property type="entry name" value="Nitroreductase"/>
</dbReference>
<dbReference type="InterPro" id="IPR000415">
    <property type="entry name" value="Nitroreductase-like"/>
</dbReference>
<keyword evidence="4" id="KW-0288">FMN</keyword>
<comment type="similarity">
    <text evidence="2">Belongs to the nitroreductase family.</text>
</comment>
<name>A0A4Q0U9R0_9BACT</name>
<reference evidence="7" key="1">
    <citation type="journal article" date="2021" name="PeerJ">
        <title>Extensive microbial diversity within the chicken gut microbiome revealed by metagenomics and culture.</title>
        <authorList>
            <person name="Gilroy R."/>
            <person name="Ravi A."/>
            <person name="Getino M."/>
            <person name="Pursley I."/>
            <person name="Horton D.L."/>
            <person name="Alikhan N.F."/>
            <person name="Baker D."/>
            <person name="Gharbi K."/>
            <person name="Hall N."/>
            <person name="Watson M."/>
            <person name="Adriaenssens E.M."/>
            <person name="Foster-Nyarko E."/>
            <person name="Jarju S."/>
            <person name="Secka A."/>
            <person name="Antonio M."/>
            <person name="Oren A."/>
            <person name="Chaudhuri R.R."/>
            <person name="La Ragione R."/>
            <person name="Hildebrand F."/>
            <person name="Pallen M.J."/>
        </authorList>
    </citation>
    <scope>NUCLEOTIDE SEQUENCE</scope>
    <source>
        <strain evidence="7">4100</strain>
    </source>
</reference>
<dbReference type="PANTHER" id="PTHR43673">
    <property type="entry name" value="NAD(P)H NITROREDUCTASE YDGI-RELATED"/>
    <property type="match status" value="1"/>
</dbReference>
<evidence type="ECO:0000259" key="6">
    <source>
        <dbReference type="Pfam" id="PF00881"/>
    </source>
</evidence>
<dbReference type="Gene3D" id="3.40.109.10">
    <property type="entry name" value="NADH Oxidase"/>
    <property type="match status" value="1"/>
</dbReference>
<sequence length="177" mass="19930">MDKINFNHLILNRRSIRRYTAQELSADDVKLVLEAGLLAPTSKNSHPWHFIVIDDKEMLQRMSEVRTMGAGPVARCAVAIVVAADTTLSDVWVEDCSIAASYMQLQAAALGLGSCWIQIRGRFGADNIPAEEQLMDMLGIPEHVNIECIITLGYKDEERKPLDPSKTLWEKVHIDRW</sequence>